<keyword evidence="6" id="KW-0645">Protease</keyword>
<dbReference type="PANTHER" id="PTHR11851:SF49">
    <property type="entry name" value="MITOCHONDRIAL-PROCESSING PEPTIDASE SUBUNIT ALPHA"/>
    <property type="match status" value="1"/>
</dbReference>
<proteinExistence type="inferred from homology"/>
<accession>A0A6I6MLH3</accession>
<dbReference type="Proteomes" id="UP000431269">
    <property type="component" value="Chromosome"/>
</dbReference>
<keyword evidence="3" id="KW-0732">Signal</keyword>
<evidence type="ECO:0000259" key="4">
    <source>
        <dbReference type="Pfam" id="PF00675"/>
    </source>
</evidence>
<evidence type="ECO:0000256" key="1">
    <source>
        <dbReference type="ARBA" id="ARBA00007261"/>
    </source>
</evidence>
<protein>
    <submittedName>
        <fullName evidence="6">Protease 3</fullName>
        <ecNumber evidence="6">3.4.24.55</ecNumber>
    </submittedName>
</protein>
<feature type="chain" id="PRO_5026126130" evidence="3">
    <location>
        <begin position="23"/>
        <end position="942"/>
    </location>
</feature>
<name>A0A6I6MLH3_9CAUL</name>
<dbReference type="PROSITE" id="PS51257">
    <property type="entry name" value="PROKAR_LIPOPROTEIN"/>
    <property type="match status" value="1"/>
</dbReference>
<evidence type="ECO:0000313" key="7">
    <source>
        <dbReference type="Proteomes" id="UP000431269"/>
    </source>
</evidence>
<keyword evidence="6" id="KW-0378">Hydrolase</keyword>
<feature type="domain" description="Peptidase M16 C-terminal" evidence="5">
    <location>
        <begin position="667"/>
        <end position="843"/>
    </location>
</feature>
<dbReference type="InterPro" id="IPR050361">
    <property type="entry name" value="MPP/UQCRC_Complex"/>
</dbReference>
<dbReference type="Pfam" id="PF00675">
    <property type="entry name" value="Peptidase_M16"/>
    <property type="match status" value="2"/>
</dbReference>
<dbReference type="InterPro" id="IPR007863">
    <property type="entry name" value="Peptidase_M16_C"/>
</dbReference>
<dbReference type="GO" id="GO:0006508">
    <property type="term" value="P:proteolysis"/>
    <property type="evidence" value="ECO:0007669"/>
    <property type="project" value="UniProtKB-KW"/>
</dbReference>
<organism evidence="6 7">
    <name type="scientific">Terricaulis silvestris</name>
    <dbReference type="NCBI Taxonomy" id="2686094"/>
    <lineage>
        <taxon>Bacteria</taxon>
        <taxon>Pseudomonadati</taxon>
        <taxon>Pseudomonadota</taxon>
        <taxon>Alphaproteobacteria</taxon>
        <taxon>Caulobacterales</taxon>
        <taxon>Caulobacteraceae</taxon>
        <taxon>Terricaulis</taxon>
    </lineage>
</organism>
<dbReference type="InterPro" id="IPR011249">
    <property type="entry name" value="Metalloenz_LuxS/M16"/>
</dbReference>
<evidence type="ECO:0000256" key="2">
    <source>
        <dbReference type="ARBA" id="ARBA00023049"/>
    </source>
</evidence>
<keyword evidence="7" id="KW-1185">Reference proteome</keyword>
<dbReference type="RefSeq" id="WP_158766884.1">
    <property type="nucleotide sequence ID" value="NZ_CP047045.1"/>
</dbReference>
<dbReference type="KEGG" id="tsv:DSM104635_02926"/>
<feature type="domain" description="Peptidase M16 C-terminal" evidence="5">
    <location>
        <begin position="204"/>
        <end position="382"/>
    </location>
</feature>
<evidence type="ECO:0000256" key="3">
    <source>
        <dbReference type="SAM" id="SignalP"/>
    </source>
</evidence>
<keyword evidence="2" id="KW-0482">Metalloprotease</keyword>
<dbReference type="GO" id="GO:0004222">
    <property type="term" value="F:metalloendopeptidase activity"/>
    <property type="evidence" value="ECO:0007669"/>
    <property type="project" value="UniProtKB-EC"/>
</dbReference>
<dbReference type="InterPro" id="IPR011765">
    <property type="entry name" value="Pept_M16_N"/>
</dbReference>
<dbReference type="EMBL" id="CP047045">
    <property type="protein sequence ID" value="QGZ96070.1"/>
    <property type="molecule type" value="Genomic_DNA"/>
</dbReference>
<reference evidence="7" key="1">
    <citation type="submission" date="2019-12" db="EMBL/GenBank/DDBJ databases">
        <title>Complete genome of Terracaulis silvestris 0127_4.</title>
        <authorList>
            <person name="Vieira S."/>
            <person name="Riedel T."/>
            <person name="Sproer C."/>
            <person name="Pascual J."/>
            <person name="Boedeker C."/>
            <person name="Overmann J."/>
        </authorList>
    </citation>
    <scope>NUCLEOTIDE SEQUENCE [LARGE SCALE GENOMIC DNA]</scope>
    <source>
        <strain evidence="7">0127_4</strain>
    </source>
</reference>
<dbReference type="AlphaFoldDB" id="A0A6I6MLH3"/>
<gene>
    <name evidence="6" type="primary">ptrA_3</name>
    <name evidence="6" type="ORF">DSM104635_02926</name>
</gene>
<dbReference type="GO" id="GO:0046872">
    <property type="term" value="F:metal ion binding"/>
    <property type="evidence" value="ECO:0007669"/>
    <property type="project" value="InterPro"/>
</dbReference>
<feature type="signal peptide" evidence="3">
    <location>
        <begin position="1"/>
        <end position="22"/>
    </location>
</feature>
<dbReference type="Pfam" id="PF05193">
    <property type="entry name" value="Peptidase_M16_C"/>
    <property type="match status" value="2"/>
</dbReference>
<comment type="similarity">
    <text evidence="1">Belongs to the peptidase M16 family.</text>
</comment>
<feature type="domain" description="Peptidase M16 N-terminal" evidence="4">
    <location>
        <begin position="49"/>
        <end position="164"/>
    </location>
</feature>
<dbReference type="EC" id="3.4.24.55" evidence="6"/>
<feature type="domain" description="Peptidase M16 N-terminal" evidence="4">
    <location>
        <begin position="523"/>
        <end position="653"/>
    </location>
</feature>
<evidence type="ECO:0000259" key="5">
    <source>
        <dbReference type="Pfam" id="PF05193"/>
    </source>
</evidence>
<sequence length="942" mass="101134">MKKMISLLAAALALAACATSSAPQSGGEGALQVEPLQYTTRTLDNGLRVYSMPDANAANVSVQVWYDVGSVDDPIGRSGFAHLFEHIMFKSTRNMAAEQFDRLTEDVGGFNNASTYDDFTNYYEAVPANHLERILWAEADRMSSLVVNEATFDSERDVVKEELRQRILASPYGRLFGLYMSQANFTVHPYGRPGIGSIEDLDAATVDDVRAFHEQYYRPDNAILVVSGNFNQAQLDAWVNQYFGDIERPSRAIPRDYPTEPVRTQPREYTVYAPNVPLPAVMISYPQPASTSSDLPALFVLDAIMSNGESSRLYQSLVYDQQVAAEVFTNLEATQDPGAYSLFAILSGDQTAEAGVAALSAQIARMRDEPVSQAELDEAKNEIVTATIQGRETAYGRAEELADSVIRYGDAAYADRLLAAIQNTTAADVQRVARSILNDGRRVVVRYLPEQEGVTGDAIATSSTIQARALNIPASEITVFELAPEAQREAPPTPGAPVDARIPQTAERTLANGLRVIVAPNRALPLVSADLRVGYGGSADPRGRAGLAGMTADLLTRGTTTRSATQIASQIESLGATIGSGAGADSSAVSLQTRSDRVNDAFTVFADVARNPAFAQEELERARQEALDGLQVALSEPGSIAGFAMTRALYGDAPYGAIASQSTISAITRDDMGGYHRTYWRPDAAVLVITGDVSADQGFALAERYFGDWARTTGARPAQPDASAWAQPVRAIVVDLPDTGQAAVSMGLRGVARTDADYFPLLVANNVLGGGYSARLNLEIRIRRGLSYGAGSSLAARVAAGPIIASAQTRNDAAVQVYQLMTGEIDRIGDELVPANELTARKAVLIGNFGRAVETTAGLAGQISTLALYGLPPERLSTYVSDVSSVTPEQAQAAAARYFDPARADVVIVGDADLFYDAFRRVRREVERIPASDLNLDSETLR</sequence>
<dbReference type="PANTHER" id="PTHR11851">
    <property type="entry name" value="METALLOPROTEASE"/>
    <property type="match status" value="1"/>
</dbReference>
<dbReference type="SUPFAM" id="SSF63411">
    <property type="entry name" value="LuxS/MPP-like metallohydrolase"/>
    <property type="match status" value="4"/>
</dbReference>
<dbReference type="Gene3D" id="3.30.830.10">
    <property type="entry name" value="Metalloenzyme, LuxS/M16 peptidase-like"/>
    <property type="match status" value="4"/>
</dbReference>
<evidence type="ECO:0000313" key="6">
    <source>
        <dbReference type="EMBL" id="QGZ96070.1"/>
    </source>
</evidence>